<evidence type="ECO:0000256" key="1">
    <source>
        <dbReference type="ARBA" id="ARBA00006464"/>
    </source>
</evidence>
<feature type="region of interest" description="Disordered" evidence="2">
    <location>
        <begin position="1"/>
        <end position="22"/>
    </location>
</feature>
<feature type="domain" description="Bacterial sugar transferase" evidence="4">
    <location>
        <begin position="48"/>
        <end position="232"/>
    </location>
</feature>
<accession>A0ABS5BZS6</accession>
<comment type="similarity">
    <text evidence="1">Belongs to the bacterial sugar transferase family.</text>
</comment>
<dbReference type="PANTHER" id="PTHR30576:SF0">
    <property type="entry name" value="UNDECAPRENYL-PHOSPHATE N-ACETYLGALACTOSAMINYL 1-PHOSPHATE TRANSFERASE-RELATED"/>
    <property type="match status" value="1"/>
</dbReference>
<dbReference type="InterPro" id="IPR003362">
    <property type="entry name" value="Bact_transf"/>
</dbReference>
<evidence type="ECO:0000313" key="5">
    <source>
        <dbReference type="EMBL" id="MBP3959234.1"/>
    </source>
</evidence>
<dbReference type="RefSeq" id="WP_210659834.1">
    <property type="nucleotide sequence ID" value="NZ_JAGKQQ010000001.1"/>
</dbReference>
<keyword evidence="3" id="KW-0812">Transmembrane</keyword>
<keyword evidence="3" id="KW-0472">Membrane</keyword>
<dbReference type="PANTHER" id="PTHR30576">
    <property type="entry name" value="COLANIC BIOSYNTHESIS UDP-GLUCOSE LIPID CARRIER TRANSFERASE"/>
    <property type="match status" value="1"/>
</dbReference>
<dbReference type="Pfam" id="PF02397">
    <property type="entry name" value="Bac_transf"/>
    <property type="match status" value="1"/>
</dbReference>
<dbReference type="GO" id="GO:0016740">
    <property type="term" value="F:transferase activity"/>
    <property type="evidence" value="ECO:0007669"/>
    <property type="project" value="UniProtKB-KW"/>
</dbReference>
<proteinExistence type="inferred from homology"/>
<feature type="transmembrane region" description="Helical" evidence="3">
    <location>
        <begin position="53"/>
        <end position="74"/>
    </location>
</feature>
<reference evidence="5 6" key="1">
    <citation type="submission" date="2021-04" db="EMBL/GenBank/DDBJ databases">
        <authorList>
            <person name="Ivanova A."/>
        </authorList>
    </citation>
    <scope>NUCLEOTIDE SEQUENCE [LARGE SCALE GENOMIC DNA]</scope>
    <source>
        <strain evidence="5 6">G18</strain>
    </source>
</reference>
<feature type="compositionally biased region" description="Pro residues" evidence="2">
    <location>
        <begin position="1"/>
        <end position="17"/>
    </location>
</feature>
<keyword evidence="3" id="KW-1133">Transmembrane helix</keyword>
<organism evidence="5 6">
    <name type="scientific">Gemmata palustris</name>
    <dbReference type="NCBI Taxonomy" id="2822762"/>
    <lineage>
        <taxon>Bacteria</taxon>
        <taxon>Pseudomonadati</taxon>
        <taxon>Planctomycetota</taxon>
        <taxon>Planctomycetia</taxon>
        <taxon>Gemmatales</taxon>
        <taxon>Gemmataceae</taxon>
        <taxon>Gemmata</taxon>
    </lineage>
</organism>
<sequence length="276" mass="30334">MSAVPTYPPTLPTPAPAPKREPWPEIDRLPADAVVEIPVNLGWYAAAKTVFDYAVALALLPLALVLMAFAAIAVKITSPGPVFYTQTRVGLNGRKYKIIKIRSMRLNCESVSGIQWSQKGDSRITRVGQIMRVTHIDELPQLFNVLLGHMSLVGPRPERPEVIQAKGLNQLVPGYRHRLRVKPGVTGLAQCQLPADSDVTSVRYKVVYDLYYVGNQSLLLDIRLIVATLFKAVAAGPNTLRRVFFLPDRHDVADGFLANIVPVPDDSETVPALQPA</sequence>
<evidence type="ECO:0000256" key="3">
    <source>
        <dbReference type="SAM" id="Phobius"/>
    </source>
</evidence>
<evidence type="ECO:0000259" key="4">
    <source>
        <dbReference type="Pfam" id="PF02397"/>
    </source>
</evidence>
<dbReference type="EMBL" id="JAGKQQ010000001">
    <property type="protein sequence ID" value="MBP3959234.1"/>
    <property type="molecule type" value="Genomic_DNA"/>
</dbReference>
<comment type="caution">
    <text evidence="5">The sequence shown here is derived from an EMBL/GenBank/DDBJ whole genome shotgun (WGS) entry which is preliminary data.</text>
</comment>
<evidence type="ECO:0000313" key="6">
    <source>
        <dbReference type="Proteomes" id="UP000676565"/>
    </source>
</evidence>
<dbReference type="Proteomes" id="UP000676565">
    <property type="component" value="Unassembled WGS sequence"/>
</dbReference>
<keyword evidence="6" id="KW-1185">Reference proteome</keyword>
<protein>
    <submittedName>
        <fullName evidence="5">Sugar transferase</fullName>
    </submittedName>
</protein>
<gene>
    <name evidence="5" type="ORF">J8F10_28655</name>
</gene>
<name>A0ABS5BZS6_9BACT</name>
<keyword evidence="5" id="KW-0808">Transferase</keyword>
<evidence type="ECO:0000256" key="2">
    <source>
        <dbReference type="SAM" id="MobiDB-lite"/>
    </source>
</evidence>